<feature type="transmembrane region" description="Helical" evidence="11">
    <location>
        <begin position="227"/>
        <end position="253"/>
    </location>
</feature>
<feature type="transmembrane region" description="Helical" evidence="11">
    <location>
        <begin position="341"/>
        <end position="365"/>
    </location>
</feature>
<dbReference type="PANTHER" id="PTHR30341">
    <property type="entry name" value="SODIUM ION/PROTON ANTIPORTER NHAA-RELATED"/>
    <property type="match status" value="1"/>
</dbReference>
<evidence type="ECO:0000256" key="7">
    <source>
        <dbReference type="ARBA" id="ARBA00023053"/>
    </source>
</evidence>
<comment type="caution">
    <text evidence="13">The sequence shown here is derived from an EMBL/GenBank/DDBJ whole genome shotgun (WGS) entry which is preliminary data.</text>
</comment>
<dbReference type="Pfam" id="PF06965">
    <property type="entry name" value="Na_H_antiport_1"/>
    <property type="match status" value="1"/>
</dbReference>
<name>A0ABN2NVP1_9ACTN</name>
<evidence type="ECO:0000256" key="8">
    <source>
        <dbReference type="ARBA" id="ARBA00023065"/>
    </source>
</evidence>
<dbReference type="EMBL" id="BAAAMJ010000010">
    <property type="protein sequence ID" value="GAA1903553.1"/>
    <property type="molecule type" value="Genomic_DNA"/>
</dbReference>
<accession>A0ABN2NVP1</accession>
<keyword evidence="6 11" id="KW-1133">Transmembrane helix</keyword>
<keyword evidence="14" id="KW-1185">Reference proteome</keyword>
<keyword evidence="8 11" id="KW-0406">Ion transport</keyword>
<feature type="transmembrane region" description="Helical" evidence="11">
    <location>
        <begin position="172"/>
        <end position="191"/>
    </location>
</feature>
<evidence type="ECO:0000256" key="9">
    <source>
        <dbReference type="ARBA" id="ARBA00023136"/>
    </source>
</evidence>
<sequence>MTPPSPDSPAMPPGYDQRDKRSLAHFLRLEVSGGLMLLIAATLALVLANSPLSDGYASVRDHYLGFEALGLRMSIGHWAADGLLAVFFFIAGIELKRELVVGELRRPAAAALPVAAAIGGMIVPALFYAVIVGTQGGDMNGWAVPMATDIAFALGVLAVIGRNLPSALRTFLLTLAIVDDLIAITVIAVFYSADLNLWALAGSAAGLAVFWFLHYKDVRGWYIYVPLALVIWALMFNAGVHATIAGVAIGMLLRSTPRPGEKDSPAEHIEHIVHPWSAGLAVPLFALFAAGVPVSGAALGEAAGQPEAVGVALGLFAGKLIGVFGATYLTAKFTKAQLNPVLGWADIAGAAMLAGIGFTVSLLIAELGFTDAAMQDSVKAAVLIGSLLSAVGACVVLGLRNARVKARTAEGAQGDDSPAAAAGATTGDH</sequence>
<feature type="transmembrane region" description="Helical" evidence="11">
    <location>
        <begin position="197"/>
        <end position="215"/>
    </location>
</feature>
<dbReference type="InterPro" id="IPR023171">
    <property type="entry name" value="Na/H_antiporter_dom_sf"/>
</dbReference>
<proteinExistence type="inferred from homology"/>
<evidence type="ECO:0000256" key="11">
    <source>
        <dbReference type="HAMAP-Rule" id="MF_01844"/>
    </source>
</evidence>
<evidence type="ECO:0000256" key="3">
    <source>
        <dbReference type="ARBA" id="ARBA00022449"/>
    </source>
</evidence>
<evidence type="ECO:0000256" key="2">
    <source>
        <dbReference type="ARBA" id="ARBA00022448"/>
    </source>
</evidence>
<feature type="transmembrane region" description="Helical" evidence="11">
    <location>
        <begin position="26"/>
        <end position="48"/>
    </location>
</feature>
<dbReference type="Proteomes" id="UP001501303">
    <property type="component" value="Unassembled WGS sequence"/>
</dbReference>
<organism evidence="13 14">
    <name type="scientific">Streptomyces sodiiphilus</name>
    <dbReference type="NCBI Taxonomy" id="226217"/>
    <lineage>
        <taxon>Bacteria</taxon>
        <taxon>Bacillati</taxon>
        <taxon>Actinomycetota</taxon>
        <taxon>Actinomycetes</taxon>
        <taxon>Kitasatosporales</taxon>
        <taxon>Streptomycetaceae</taxon>
        <taxon>Streptomyces</taxon>
    </lineage>
</organism>
<evidence type="ECO:0000256" key="4">
    <source>
        <dbReference type="ARBA" id="ARBA00022475"/>
    </source>
</evidence>
<protein>
    <recommendedName>
        <fullName evidence="11">Na(+)/H(+) antiporter NhaA</fullName>
    </recommendedName>
    <alternativeName>
        <fullName evidence="11">Sodium/proton antiporter NhaA</fullName>
    </alternativeName>
</protein>
<feature type="transmembrane region" description="Helical" evidence="11">
    <location>
        <begin position="107"/>
        <end position="130"/>
    </location>
</feature>
<dbReference type="InterPro" id="IPR004670">
    <property type="entry name" value="NhaA"/>
</dbReference>
<evidence type="ECO:0000256" key="12">
    <source>
        <dbReference type="SAM" id="MobiDB-lite"/>
    </source>
</evidence>
<keyword evidence="7 11" id="KW-0915">Sodium</keyword>
<evidence type="ECO:0000256" key="5">
    <source>
        <dbReference type="ARBA" id="ARBA00022692"/>
    </source>
</evidence>
<keyword evidence="10 11" id="KW-0739">Sodium transport</keyword>
<comment type="function">
    <text evidence="11">Na(+)/H(+) antiporter that extrudes sodium in exchange for external protons.</text>
</comment>
<comment type="catalytic activity">
    <reaction evidence="11">
        <text>Na(+)(in) + 2 H(+)(out) = Na(+)(out) + 2 H(+)(in)</text>
        <dbReference type="Rhea" id="RHEA:29251"/>
        <dbReference type="ChEBI" id="CHEBI:15378"/>
        <dbReference type="ChEBI" id="CHEBI:29101"/>
    </reaction>
</comment>
<dbReference type="NCBIfam" id="TIGR00773">
    <property type="entry name" value="NhaA"/>
    <property type="match status" value="1"/>
</dbReference>
<keyword evidence="2 11" id="KW-0813">Transport</keyword>
<feature type="region of interest" description="Disordered" evidence="12">
    <location>
        <begin position="410"/>
        <end position="429"/>
    </location>
</feature>
<dbReference type="Gene3D" id="1.20.1530.10">
    <property type="entry name" value="Na+/H+ antiporter like domain"/>
    <property type="match status" value="1"/>
</dbReference>
<comment type="subcellular location">
    <subcellularLocation>
        <location evidence="1">Cell inner membrane</location>
        <topology evidence="1">Multi-pass membrane protein</topology>
    </subcellularLocation>
    <subcellularLocation>
        <location evidence="11">Cell membrane</location>
        <topology evidence="11">Multi-pass membrane protein</topology>
    </subcellularLocation>
</comment>
<evidence type="ECO:0000256" key="1">
    <source>
        <dbReference type="ARBA" id="ARBA00004429"/>
    </source>
</evidence>
<evidence type="ECO:0000313" key="13">
    <source>
        <dbReference type="EMBL" id="GAA1903553.1"/>
    </source>
</evidence>
<keyword evidence="9 11" id="KW-0472">Membrane</keyword>
<keyword evidence="4 11" id="KW-1003">Cell membrane</keyword>
<evidence type="ECO:0000256" key="6">
    <source>
        <dbReference type="ARBA" id="ARBA00022989"/>
    </source>
</evidence>
<feature type="transmembrane region" description="Helical" evidence="11">
    <location>
        <begin position="308"/>
        <end position="329"/>
    </location>
</feature>
<gene>
    <name evidence="11 13" type="primary">nhaA</name>
    <name evidence="13" type="ORF">GCM10009716_11940</name>
</gene>
<evidence type="ECO:0000256" key="10">
    <source>
        <dbReference type="ARBA" id="ARBA00023201"/>
    </source>
</evidence>
<keyword evidence="5 11" id="KW-0812">Transmembrane</keyword>
<feature type="transmembrane region" description="Helical" evidence="11">
    <location>
        <begin position="75"/>
        <end position="95"/>
    </location>
</feature>
<keyword evidence="3 11" id="KW-0050">Antiport</keyword>
<feature type="transmembrane region" description="Helical" evidence="11">
    <location>
        <begin position="377"/>
        <end position="399"/>
    </location>
</feature>
<evidence type="ECO:0000313" key="14">
    <source>
        <dbReference type="Proteomes" id="UP001501303"/>
    </source>
</evidence>
<comment type="similarity">
    <text evidence="11">Belongs to the NhaA Na(+)/H(+) (TC 2.A.33) antiporter family.</text>
</comment>
<reference evidence="13 14" key="1">
    <citation type="journal article" date="2019" name="Int. J. Syst. Evol. Microbiol.">
        <title>The Global Catalogue of Microorganisms (GCM) 10K type strain sequencing project: providing services to taxonomists for standard genome sequencing and annotation.</title>
        <authorList>
            <consortium name="The Broad Institute Genomics Platform"/>
            <consortium name="The Broad Institute Genome Sequencing Center for Infectious Disease"/>
            <person name="Wu L."/>
            <person name="Ma J."/>
        </authorList>
    </citation>
    <scope>NUCLEOTIDE SEQUENCE [LARGE SCALE GENOMIC DNA]</scope>
    <source>
        <strain evidence="13 14">JCM 13581</strain>
    </source>
</reference>
<dbReference type="PANTHER" id="PTHR30341:SF0">
    <property type="entry name" value="NA(+)_H(+) ANTIPORTER NHAA"/>
    <property type="match status" value="1"/>
</dbReference>
<dbReference type="HAMAP" id="MF_01844">
    <property type="entry name" value="NhaA"/>
    <property type="match status" value="1"/>
</dbReference>
<feature type="transmembrane region" description="Helical" evidence="11">
    <location>
        <begin position="142"/>
        <end position="160"/>
    </location>
</feature>